<comment type="caution">
    <text evidence="1">The sequence shown here is derived from an EMBL/GenBank/DDBJ whole genome shotgun (WGS) entry which is preliminary data.</text>
</comment>
<accession>A0A9R1VZ56</accession>
<name>A0A9R1VZ56_LACSA</name>
<sequence>MLQNIPNSICEMKCLKHIHLRYCIQVEILPEGLGSLECLEELDIEGTSISHLPQSILLLEDLYIIGSRGLVQSCGFTFETQPPECETSCCIEME</sequence>
<dbReference type="InterPro" id="IPR032675">
    <property type="entry name" value="LRR_dom_sf"/>
</dbReference>
<dbReference type="AlphaFoldDB" id="A0A9R1VZ56"/>
<organism evidence="1 2">
    <name type="scientific">Lactuca sativa</name>
    <name type="common">Garden lettuce</name>
    <dbReference type="NCBI Taxonomy" id="4236"/>
    <lineage>
        <taxon>Eukaryota</taxon>
        <taxon>Viridiplantae</taxon>
        <taxon>Streptophyta</taxon>
        <taxon>Embryophyta</taxon>
        <taxon>Tracheophyta</taxon>
        <taxon>Spermatophyta</taxon>
        <taxon>Magnoliopsida</taxon>
        <taxon>eudicotyledons</taxon>
        <taxon>Gunneridae</taxon>
        <taxon>Pentapetalae</taxon>
        <taxon>asterids</taxon>
        <taxon>campanulids</taxon>
        <taxon>Asterales</taxon>
        <taxon>Asteraceae</taxon>
        <taxon>Cichorioideae</taxon>
        <taxon>Cichorieae</taxon>
        <taxon>Lactucinae</taxon>
        <taxon>Lactuca</taxon>
    </lineage>
</organism>
<dbReference type="SUPFAM" id="SSF52047">
    <property type="entry name" value="RNI-like"/>
    <property type="match status" value="1"/>
</dbReference>
<evidence type="ECO:0000313" key="1">
    <source>
        <dbReference type="EMBL" id="KAJ0214498.1"/>
    </source>
</evidence>
<protein>
    <submittedName>
        <fullName evidence="1">Uncharacterized protein</fullName>
    </submittedName>
</protein>
<keyword evidence="2" id="KW-1185">Reference proteome</keyword>
<dbReference type="Proteomes" id="UP000235145">
    <property type="component" value="Unassembled WGS sequence"/>
</dbReference>
<reference evidence="1 2" key="1">
    <citation type="journal article" date="2017" name="Nat. Commun.">
        <title>Genome assembly with in vitro proximity ligation data and whole-genome triplication in lettuce.</title>
        <authorList>
            <person name="Reyes-Chin-Wo S."/>
            <person name="Wang Z."/>
            <person name="Yang X."/>
            <person name="Kozik A."/>
            <person name="Arikit S."/>
            <person name="Song C."/>
            <person name="Xia L."/>
            <person name="Froenicke L."/>
            <person name="Lavelle D.O."/>
            <person name="Truco M.J."/>
            <person name="Xia R."/>
            <person name="Zhu S."/>
            <person name="Xu C."/>
            <person name="Xu H."/>
            <person name="Xu X."/>
            <person name="Cox K."/>
            <person name="Korf I."/>
            <person name="Meyers B.C."/>
            <person name="Michelmore R.W."/>
        </authorList>
    </citation>
    <scope>NUCLEOTIDE SEQUENCE [LARGE SCALE GENOMIC DNA]</scope>
    <source>
        <strain evidence="2">cv. Salinas</strain>
        <tissue evidence="1">Seedlings</tissue>
    </source>
</reference>
<proteinExistence type="predicted"/>
<dbReference type="Gene3D" id="3.80.10.10">
    <property type="entry name" value="Ribonuclease Inhibitor"/>
    <property type="match status" value="1"/>
</dbReference>
<evidence type="ECO:0000313" key="2">
    <source>
        <dbReference type="Proteomes" id="UP000235145"/>
    </source>
</evidence>
<dbReference type="EMBL" id="NBSK02000004">
    <property type="protein sequence ID" value="KAJ0214498.1"/>
    <property type="molecule type" value="Genomic_DNA"/>
</dbReference>
<gene>
    <name evidence="1" type="ORF">LSAT_V11C400215540</name>
</gene>